<gene>
    <name evidence="2" type="ORF">DI542_13400</name>
</gene>
<feature type="compositionally biased region" description="Low complexity" evidence="1">
    <location>
        <begin position="89"/>
        <end position="102"/>
    </location>
</feature>
<feature type="region of interest" description="Disordered" evidence="1">
    <location>
        <begin position="1"/>
        <end position="124"/>
    </location>
</feature>
<accession>A0A2W5T694</accession>
<evidence type="ECO:0000313" key="2">
    <source>
        <dbReference type="EMBL" id="PZQ86733.1"/>
    </source>
</evidence>
<organism evidence="2 3">
    <name type="scientific">Acinetobacter johnsonii</name>
    <dbReference type="NCBI Taxonomy" id="40214"/>
    <lineage>
        <taxon>Bacteria</taxon>
        <taxon>Pseudomonadati</taxon>
        <taxon>Pseudomonadota</taxon>
        <taxon>Gammaproteobacteria</taxon>
        <taxon>Moraxellales</taxon>
        <taxon>Moraxellaceae</taxon>
        <taxon>Acinetobacter</taxon>
    </lineage>
</organism>
<feature type="compositionally biased region" description="Low complexity" evidence="1">
    <location>
        <begin position="40"/>
        <end position="51"/>
    </location>
</feature>
<name>A0A2W5T694_ACIJO</name>
<protein>
    <submittedName>
        <fullName evidence="2">Uncharacterized protein</fullName>
    </submittedName>
</protein>
<dbReference type="EMBL" id="QFQJ01000081">
    <property type="protein sequence ID" value="PZQ86733.1"/>
    <property type="molecule type" value="Genomic_DNA"/>
</dbReference>
<evidence type="ECO:0000313" key="3">
    <source>
        <dbReference type="Proteomes" id="UP000249282"/>
    </source>
</evidence>
<dbReference type="AlphaFoldDB" id="A0A2W5T694"/>
<proteinExistence type="predicted"/>
<evidence type="ECO:0000256" key="1">
    <source>
        <dbReference type="SAM" id="MobiDB-lite"/>
    </source>
</evidence>
<dbReference type="Proteomes" id="UP000249282">
    <property type="component" value="Unassembled WGS sequence"/>
</dbReference>
<reference evidence="2 3" key="1">
    <citation type="submission" date="2017-11" db="EMBL/GenBank/DDBJ databases">
        <title>Infants hospitalized years apart are colonized by the same room-sourced microbial strains.</title>
        <authorList>
            <person name="Brooks B."/>
            <person name="Olm M.R."/>
            <person name="Firek B.A."/>
            <person name="Baker R."/>
            <person name="Thomas B.C."/>
            <person name="Morowitz M.J."/>
            <person name="Banfield J.F."/>
        </authorList>
    </citation>
    <scope>NUCLEOTIDE SEQUENCE [LARGE SCALE GENOMIC DNA]</scope>
    <source>
        <strain evidence="2">S2_003_000_R3_20</strain>
    </source>
</reference>
<comment type="caution">
    <text evidence="2">The sequence shown here is derived from an EMBL/GenBank/DDBJ whole genome shotgun (WGS) entry which is preliminary data.</text>
</comment>
<sequence>MAILGAELGGDPGSRTQHAHRQNPTTTQAPPPPGAGRGPTGTPTRRPAVATLGAELGGDPGDQIPAPARGPPAAPVHLPDRRQWPPLAPSSSTTQGTGSRGRPGAHRITHPAAGSGHLERRARR</sequence>